<accession>A0AA35YW00</accession>
<proteinExistence type="predicted"/>
<name>A0AA35YW00_LACSI</name>
<evidence type="ECO:0000313" key="2">
    <source>
        <dbReference type="Proteomes" id="UP001177003"/>
    </source>
</evidence>
<reference evidence="1" key="1">
    <citation type="submission" date="2023-04" db="EMBL/GenBank/DDBJ databases">
        <authorList>
            <person name="Vijverberg K."/>
            <person name="Xiong W."/>
            <person name="Schranz E."/>
        </authorList>
    </citation>
    <scope>NUCLEOTIDE SEQUENCE</scope>
</reference>
<dbReference type="EMBL" id="OX465080">
    <property type="protein sequence ID" value="CAI9281273.1"/>
    <property type="molecule type" value="Genomic_DNA"/>
</dbReference>
<evidence type="ECO:0000313" key="1">
    <source>
        <dbReference type="EMBL" id="CAI9281273.1"/>
    </source>
</evidence>
<sequence length="164" mass="18905">MNPTTISNLYWSSSALLNQASSPPLMTYSPNPGSFWGLILSHGQEHTPTVSISPICLTMTVAFGHVLHFSRINHYLFTHHRLKHISSFPLLGLHLISVFFPKQLDLILAKRSNFRNKKYRLSSLCDNSTRHSQFLQSHHLRDIIASLNIIPYLTLWYYIRGFTR</sequence>
<organism evidence="1 2">
    <name type="scientific">Lactuca saligna</name>
    <name type="common">Willowleaf lettuce</name>
    <dbReference type="NCBI Taxonomy" id="75948"/>
    <lineage>
        <taxon>Eukaryota</taxon>
        <taxon>Viridiplantae</taxon>
        <taxon>Streptophyta</taxon>
        <taxon>Embryophyta</taxon>
        <taxon>Tracheophyta</taxon>
        <taxon>Spermatophyta</taxon>
        <taxon>Magnoliopsida</taxon>
        <taxon>eudicotyledons</taxon>
        <taxon>Gunneridae</taxon>
        <taxon>Pentapetalae</taxon>
        <taxon>asterids</taxon>
        <taxon>campanulids</taxon>
        <taxon>Asterales</taxon>
        <taxon>Asteraceae</taxon>
        <taxon>Cichorioideae</taxon>
        <taxon>Cichorieae</taxon>
        <taxon>Lactucinae</taxon>
        <taxon>Lactuca</taxon>
    </lineage>
</organism>
<dbReference type="Proteomes" id="UP001177003">
    <property type="component" value="Chromosome 4"/>
</dbReference>
<gene>
    <name evidence="1" type="ORF">LSALG_LOCUS20982</name>
</gene>
<protein>
    <submittedName>
        <fullName evidence="1">Uncharacterized protein</fullName>
    </submittedName>
</protein>
<keyword evidence="2" id="KW-1185">Reference proteome</keyword>
<dbReference type="AlphaFoldDB" id="A0AA35YW00"/>